<dbReference type="Proteomes" id="UP000437068">
    <property type="component" value="Unassembled WGS sequence"/>
</dbReference>
<evidence type="ECO:0000256" key="1">
    <source>
        <dbReference type="SAM" id="SignalP"/>
    </source>
</evidence>
<evidence type="ECO:0000313" key="5">
    <source>
        <dbReference type="EMBL" id="KAE9151599.1"/>
    </source>
</evidence>
<evidence type="ECO:0000313" key="7">
    <source>
        <dbReference type="EMBL" id="KAE9241833.1"/>
    </source>
</evidence>
<keyword evidence="1" id="KW-0732">Signal</keyword>
<evidence type="ECO:0000313" key="8">
    <source>
        <dbReference type="EMBL" id="KAE9246067.1"/>
    </source>
</evidence>
<dbReference type="Proteomes" id="UP000476176">
    <property type="component" value="Unassembled WGS sequence"/>
</dbReference>
<evidence type="ECO:0000313" key="6">
    <source>
        <dbReference type="EMBL" id="KAE9219390.1"/>
    </source>
</evidence>
<evidence type="ECO:0000313" key="17">
    <source>
        <dbReference type="Proteomes" id="UP000476176"/>
    </source>
</evidence>
<dbReference type="Proteomes" id="UP000433483">
    <property type="component" value="Unassembled WGS sequence"/>
</dbReference>
<feature type="chain" id="PRO_5036166252" description="Secreted protein" evidence="1">
    <location>
        <begin position="24"/>
        <end position="63"/>
    </location>
</feature>
<evidence type="ECO:0000313" key="16">
    <source>
        <dbReference type="Proteomes" id="UP000460718"/>
    </source>
</evidence>
<sequence length="63" mass="6990">MAGGEDVLLLLLLLPHPLKLAGCVCFDEYHVVAYCFLYMCTRVQYSDCCMPTLYCSCSLVSAC</sequence>
<dbReference type="EMBL" id="QXGB01000325">
    <property type="protein sequence ID" value="KAE9219390.1"/>
    <property type="molecule type" value="Genomic_DNA"/>
</dbReference>
<dbReference type="AlphaFoldDB" id="A0A6A3UN18"/>
<name>A0A6A3UN18_9STRA</name>
<dbReference type="Proteomes" id="UP000440367">
    <property type="component" value="Unassembled WGS sequence"/>
</dbReference>
<dbReference type="Proteomes" id="UP000441208">
    <property type="component" value="Unassembled WGS sequence"/>
</dbReference>
<evidence type="ECO:0000313" key="13">
    <source>
        <dbReference type="Proteomes" id="UP000440367"/>
    </source>
</evidence>
<dbReference type="Proteomes" id="UP000460718">
    <property type="component" value="Unassembled WGS sequence"/>
</dbReference>
<dbReference type="EMBL" id="QXFW01000331">
    <property type="protein sequence ID" value="KAE9015825.1"/>
    <property type="molecule type" value="Genomic_DNA"/>
</dbReference>
<accession>A0A6A3UN18</accession>
<dbReference type="EMBL" id="QXGD01000365">
    <property type="protein sequence ID" value="KAE9241833.1"/>
    <property type="molecule type" value="Genomic_DNA"/>
</dbReference>
<evidence type="ECO:0000313" key="15">
    <source>
        <dbReference type="Proteomes" id="UP000441208"/>
    </source>
</evidence>
<evidence type="ECO:0000313" key="12">
    <source>
        <dbReference type="Proteomes" id="UP000437068"/>
    </source>
</evidence>
<reference evidence="10 11" key="1">
    <citation type="submission" date="2018-08" db="EMBL/GenBank/DDBJ databases">
        <title>Genomic investigation of the strawberry pathogen Phytophthora fragariae indicates pathogenicity is determined by transcriptional variation in three key races.</title>
        <authorList>
            <person name="Adams T.M."/>
            <person name="Armitage A.D."/>
            <person name="Sobczyk M.K."/>
            <person name="Bates H.J."/>
            <person name="Dunwell J.M."/>
            <person name="Nellist C.F."/>
            <person name="Harrison R.J."/>
        </authorList>
    </citation>
    <scope>NUCLEOTIDE SEQUENCE [LARGE SCALE GENOMIC DNA]</scope>
    <source>
        <strain evidence="9 12">A4</strain>
        <strain evidence="7 13">BC-1</strain>
        <strain evidence="8 17">BC-23</strain>
        <strain evidence="6 11">NOV-27</strain>
        <strain evidence="5 14">NOV-5</strain>
        <strain evidence="4 15">NOV-71</strain>
        <strain evidence="2 10">NOV-9</strain>
        <strain evidence="3 16">SCRP245</strain>
    </source>
</reference>
<evidence type="ECO:0000313" key="3">
    <source>
        <dbReference type="EMBL" id="KAE9015825.1"/>
    </source>
</evidence>
<proteinExistence type="predicted"/>
<comment type="caution">
    <text evidence="5">The sequence shown here is derived from an EMBL/GenBank/DDBJ whole genome shotgun (WGS) entry which is preliminary data.</text>
</comment>
<evidence type="ECO:0000313" key="9">
    <source>
        <dbReference type="EMBL" id="KAE9322834.1"/>
    </source>
</evidence>
<dbReference type="EMBL" id="QXGF01000176">
    <property type="protein sequence ID" value="KAE8945011.1"/>
    <property type="molecule type" value="Genomic_DNA"/>
</dbReference>
<dbReference type="EMBL" id="QXGA01000140">
    <property type="protein sequence ID" value="KAE9151599.1"/>
    <property type="molecule type" value="Genomic_DNA"/>
</dbReference>
<evidence type="ECO:0000313" key="14">
    <source>
        <dbReference type="Proteomes" id="UP000440732"/>
    </source>
</evidence>
<gene>
    <name evidence="9" type="ORF">PF001_g4220</name>
    <name evidence="7" type="ORF">PF002_g9057</name>
    <name evidence="8" type="ORF">PF004_g4979</name>
    <name evidence="6" type="ORF">PF005_g7890</name>
    <name evidence="5" type="ORF">PF006_g4115</name>
    <name evidence="4" type="ORF">PF007_g8142</name>
    <name evidence="2" type="ORF">PF009_g5327</name>
    <name evidence="3" type="ORF">PF011_g7435</name>
</gene>
<dbReference type="Proteomes" id="UP000429523">
    <property type="component" value="Unassembled WGS sequence"/>
</dbReference>
<protein>
    <recommendedName>
        <fullName evidence="18">Secreted protein</fullName>
    </recommendedName>
</protein>
<dbReference type="EMBL" id="QXGE01000141">
    <property type="protein sequence ID" value="KAE9322834.1"/>
    <property type="molecule type" value="Genomic_DNA"/>
</dbReference>
<dbReference type="EMBL" id="QXFZ01000336">
    <property type="protein sequence ID" value="KAE9120483.1"/>
    <property type="molecule type" value="Genomic_DNA"/>
</dbReference>
<keyword evidence="11" id="KW-1185">Reference proteome</keyword>
<evidence type="ECO:0000313" key="11">
    <source>
        <dbReference type="Proteomes" id="UP000433483"/>
    </source>
</evidence>
<evidence type="ECO:0000313" key="4">
    <source>
        <dbReference type="EMBL" id="KAE9120483.1"/>
    </source>
</evidence>
<evidence type="ECO:0000313" key="10">
    <source>
        <dbReference type="Proteomes" id="UP000429523"/>
    </source>
</evidence>
<dbReference type="Proteomes" id="UP000440732">
    <property type="component" value="Unassembled WGS sequence"/>
</dbReference>
<evidence type="ECO:0000313" key="2">
    <source>
        <dbReference type="EMBL" id="KAE8945011.1"/>
    </source>
</evidence>
<feature type="signal peptide" evidence="1">
    <location>
        <begin position="1"/>
        <end position="23"/>
    </location>
</feature>
<organism evidence="5 14">
    <name type="scientific">Phytophthora fragariae</name>
    <dbReference type="NCBI Taxonomy" id="53985"/>
    <lineage>
        <taxon>Eukaryota</taxon>
        <taxon>Sar</taxon>
        <taxon>Stramenopiles</taxon>
        <taxon>Oomycota</taxon>
        <taxon>Peronosporomycetes</taxon>
        <taxon>Peronosporales</taxon>
        <taxon>Peronosporaceae</taxon>
        <taxon>Phytophthora</taxon>
    </lineage>
</organism>
<dbReference type="EMBL" id="QXGC01000178">
    <property type="protein sequence ID" value="KAE9246067.1"/>
    <property type="molecule type" value="Genomic_DNA"/>
</dbReference>
<evidence type="ECO:0008006" key="18">
    <source>
        <dbReference type="Google" id="ProtNLM"/>
    </source>
</evidence>